<protein>
    <submittedName>
        <fullName evidence="8">SNED1-like protein</fullName>
    </submittedName>
</protein>
<feature type="domain" description="EGF-like" evidence="6">
    <location>
        <begin position="326"/>
        <end position="360"/>
    </location>
</feature>
<dbReference type="EMBL" id="CP111014">
    <property type="protein sequence ID" value="WAQ98103.1"/>
    <property type="molecule type" value="Genomic_DNA"/>
</dbReference>
<dbReference type="InterPro" id="IPR000742">
    <property type="entry name" value="EGF"/>
</dbReference>
<comment type="caution">
    <text evidence="4">Lacks conserved residue(s) required for the propagation of feature annotation.</text>
</comment>
<keyword evidence="9" id="KW-1185">Reference proteome</keyword>
<dbReference type="PROSITE" id="PS51212">
    <property type="entry name" value="WSC"/>
    <property type="match status" value="2"/>
</dbReference>
<evidence type="ECO:0000256" key="2">
    <source>
        <dbReference type="ARBA" id="ARBA00022737"/>
    </source>
</evidence>
<dbReference type="InterPro" id="IPR001881">
    <property type="entry name" value="EGF-like_Ca-bd_dom"/>
</dbReference>
<dbReference type="PROSITE" id="PS50026">
    <property type="entry name" value="EGF_3"/>
    <property type="match status" value="3"/>
</dbReference>
<dbReference type="InterPro" id="IPR002889">
    <property type="entry name" value="WSC_carb-bd"/>
</dbReference>
<name>A0ABY7DLN8_MYAAR</name>
<accession>A0ABY7DLN8</accession>
<dbReference type="Gene3D" id="2.10.25.10">
    <property type="entry name" value="Laminin"/>
    <property type="match status" value="3"/>
</dbReference>
<feature type="disulfide bond" evidence="4">
    <location>
        <begin position="133"/>
        <end position="142"/>
    </location>
</feature>
<dbReference type="PRINTS" id="PR00010">
    <property type="entry name" value="EGFBLOOD"/>
</dbReference>
<dbReference type="CDD" id="cd00054">
    <property type="entry name" value="EGF_CA"/>
    <property type="match status" value="3"/>
</dbReference>
<dbReference type="SMART" id="SM00181">
    <property type="entry name" value="EGF"/>
    <property type="match status" value="3"/>
</dbReference>
<feature type="signal peptide" evidence="5">
    <location>
        <begin position="1"/>
        <end position="18"/>
    </location>
</feature>
<dbReference type="InterPro" id="IPR013032">
    <property type="entry name" value="EGF-like_CS"/>
</dbReference>
<dbReference type="Pfam" id="PF00008">
    <property type="entry name" value="EGF"/>
    <property type="match status" value="2"/>
</dbReference>
<proteinExistence type="predicted"/>
<feature type="domain" description="EGF-like" evidence="6">
    <location>
        <begin position="107"/>
        <end position="143"/>
    </location>
</feature>
<evidence type="ECO:0000313" key="8">
    <source>
        <dbReference type="EMBL" id="WAQ98103.1"/>
    </source>
</evidence>
<feature type="domain" description="WSC" evidence="7">
    <location>
        <begin position="198"/>
        <end position="292"/>
    </location>
</feature>
<dbReference type="PANTHER" id="PTHR45964:SF5">
    <property type="entry name" value="WSCD FAMILY MEMBER CG9164"/>
    <property type="match status" value="1"/>
</dbReference>
<dbReference type="Proteomes" id="UP001164746">
    <property type="component" value="Chromosome 3"/>
</dbReference>
<dbReference type="PANTHER" id="PTHR45964">
    <property type="entry name" value="WSCD FAMILY MEMBER CG9164"/>
    <property type="match status" value="1"/>
</dbReference>
<sequence>MLAYIILLIATGLAPCTGMSYVGCYMDSTNRILLTWLSNDNSNTPARCIKLCEDVGYRIAGVQYTAACFCDNKWQRTPQKVDDSECGMSCPGDSSYKCGGAWRMNVYSSTCEAYPCQNGGTCSETSTKYTCKCPFGWTGTNCQTTGFSYARCFVEDRFILPRLSDDNSDTLTSCIQRCEDNGSVKNNQTCLLSTNPAGMSYVGCFVEDDLSRRILLPRVSDDKSNTPARCIQRCEDNGYRMAGVAYSVECFCGNNWQRTPEIVDDSECASSCPGDSKYKCGFSWRMNVYSSTCEANPCKNGGTCSENSSEYTCKCPFGWTGTNCQDTCEANLCQNGGTCSENSSDYMCKCPPGWTGTYCQAKTQ</sequence>
<feature type="domain" description="EGF-like" evidence="6">
    <location>
        <begin position="289"/>
        <end position="325"/>
    </location>
</feature>
<keyword evidence="2" id="KW-0677">Repeat</keyword>
<feature type="domain" description="WSC" evidence="7">
    <location>
        <begin position="18"/>
        <end position="110"/>
    </location>
</feature>
<dbReference type="Pfam" id="PF12661">
    <property type="entry name" value="hEGF"/>
    <property type="match status" value="1"/>
</dbReference>
<dbReference type="SMART" id="SM00321">
    <property type="entry name" value="WSC"/>
    <property type="match status" value="2"/>
</dbReference>
<evidence type="ECO:0000259" key="7">
    <source>
        <dbReference type="PROSITE" id="PS51212"/>
    </source>
</evidence>
<dbReference type="Pfam" id="PF01822">
    <property type="entry name" value="WSC"/>
    <property type="match status" value="2"/>
</dbReference>
<dbReference type="PROSITE" id="PS01186">
    <property type="entry name" value="EGF_2"/>
    <property type="match status" value="2"/>
</dbReference>
<evidence type="ECO:0000256" key="5">
    <source>
        <dbReference type="SAM" id="SignalP"/>
    </source>
</evidence>
<dbReference type="SUPFAM" id="SSF57196">
    <property type="entry name" value="EGF/Laminin"/>
    <property type="match status" value="3"/>
</dbReference>
<dbReference type="InterPro" id="IPR051589">
    <property type="entry name" value="Sialate-O-sulfotransferase"/>
</dbReference>
<evidence type="ECO:0000259" key="6">
    <source>
        <dbReference type="PROSITE" id="PS50026"/>
    </source>
</evidence>
<dbReference type="PROSITE" id="PS00022">
    <property type="entry name" value="EGF_1"/>
    <property type="match status" value="3"/>
</dbReference>
<dbReference type="SMART" id="SM00179">
    <property type="entry name" value="EGF_CA"/>
    <property type="match status" value="3"/>
</dbReference>
<evidence type="ECO:0000313" key="9">
    <source>
        <dbReference type="Proteomes" id="UP001164746"/>
    </source>
</evidence>
<feature type="chain" id="PRO_5045111378" evidence="5">
    <location>
        <begin position="19"/>
        <end position="364"/>
    </location>
</feature>
<feature type="disulfide bond" evidence="4">
    <location>
        <begin position="350"/>
        <end position="359"/>
    </location>
</feature>
<keyword evidence="1 4" id="KW-0245">EGF-like domain</keyword>
<feature type="disulfide bond" evidence="4">
    <location>
        <begin position="315"/>
        <end position="324"/>
    </location>
</feature>
<keyword evidence="3 4" id="KW-1015">Disulfide bond</keyword>
<gene>
    <name evidence="8" type="ORF">MAR_022476</name>
</gene>
<evidence type="ECO:0000256" key="3">
    <source>
        <dbReference type="ARBA" id="ARBA00023157"/>
    </source>
</evidence>
<keyword evidence="5" id="KW-0732">Signal</keyword>
<organism evidence="8 9">
    <name type="scientific">Mya arenaria</name>
    <name type="common">Soft-shell clam</name>
    <dbReference type="NCBI Taxonomy" id="6604"/>
    <lineage>
        <taxon>Eukaryota</taxon>
        <taxon>Metazoa</taxon>
        <taxon>Spiralia</taxon>
        <taxon>Lophotrochozoa</taxon>
        <taxon>Mollusca</taxon>
        <taxon>Bivalvia</taxon>
        <taxon>Autobranchia</taxon>
        <taxon>Heteroconchia</taxon>
        <taxon>Euheterodonta</taxon>
        <taxon>Imparidentia</taxon>
        <taxon>Neoheterodontei</taxon>
        <taxon>Myida</taxon>
        <taxon>Myoidea</taxon>
        <taxon>Myidae</taxon>
        <taxon>Mya</taxon>
    </lineage>
</organism>
<reference evidence="8" key="1">
    <citation type="submission" date="2022-11" db="EMBL/GenBank/DDBJ databases">
        <title>Centuries of genome instability and evolution in soft-shell clam transmissible cancer (bioRxiv).</title>
        <authorList>
            <person name="Hart S.F.M."/>
            <person name="Yonemitsu M.A."/>
            <person name="Giersch R.M."/>
            <person name="Beal B.F."/>
            <person name="Arriagada G."/>
            <person name="Davis B.W."/>
            <person name="Ostrander E.A."/>
            <person name="Goff S.P."/>
            <person name="Metzger M.J."/>
        </authorList>
    </citation>
    <scope>NUCLEOTIDE SEQUENCE</scope>
    <source>
        <strain evidence="8">MELC-2E11</strain>
        <tissue evidence="8">Siphon/mantle</tissue>
    </source>
</reference>
<evidence type="ECO:0000256" key="1">
    <source>
        <dbReference type="ARBA" id="ARBA00022536"/>
    </source>
</evidence>
<evidence type="ECO:0000256" key="4">
    <source>
        <dbReference type="PROSITE-ProRule" id="PRU00076"/>
    </source>
</evidence>